<dbReference type="KEGG" id="aaco:K1I37_00655"/>
<proteinExistence type="predicted"/>
<reference evidence="2" key="1">
    <citation type="journal article" date="2022" name="G3 (Bethesda)">
        <title>Unveiling the complete genome sequence of Alicyclobacillus acidoterrestris DSM 3922T, a taint-producing strain.</title>
        <authorList>
            <person name="Leonardo I.C."/>
            <person name="Barreto Crespo M.T."/>
            <person name="Gaspar F.B."/>
        </authorList>
    </citation>
    <scope>NUCLEOTIDE SEQUENCE [LARGE SCALE GENOMIC DNA]</scope>
    <source>
        <strain evidence="2">DSM 3922</strain>
    </source>
</reference>
<dbReference type="OrthoDB" id="8689594at2"/>
<evidence type="ECO:0000313" key="2">
    <source>
        <dbReference type="Proteomes" id="UP000829401"/>
    </source>
</evidence>
<dbReference type="RefSeq" id="WP_021294910.1">
    <property type="nucleotide sequence ID" value="NZ_AURB01000024.1"/>
</dbReference>
<dbReference type="eggNOG" id="COG0715">
    <property type="taxonomic scope" value="Bacteria"/>
</dbReference>
<accession>A0A9E6ZGS0</accession>
<dbReference type="Gene3D" id="3.40.190.10">
    <property type="entry name" value="Periplasmic binding protein-like II"/>
    <property type="match status" value="1"/>
</dbReference>
<dbReference type="Proteomes" id="UP000829401">
    <property type="component" value="Chromosome"/>
</dbReference>
<protein>
    <submittedName>
        <fullName evidence="1">ABC transporter substrate-binding protein</fullName>
    </submittedName>
</protein>
<evidence type="ECO:0000313" key="1">
    <source>
        <dbReference type="EMBL" id="UNO49112.1"/>
    </source>
</evidence>
<organism evidence="1 2">
    <name type="scientific">Alicyclobacillus acidoterrestris (strain ATCC 49025 / DSM 3922 / CIP 106132 / NCIMB 13137 / GD3B)</name>
    <dbReference type="NCBI Taxonomy" id="1356854"/>
    <lineage>
        <taxon>Bacteria</taxon>
        <taxon>Bacillati</taxon>
        <taxon>Bacillota</taxon>
        <taxon>Bacilli</taxon>
        <taxon>Bacillales</taxon>
        <taxon>Alicyclobacillaceae</taxon>
        <taxon>Alicyclobacillus</taxon>
    </lineage>
</organism>
<dbReference type="STRING" id="1356854.N007_02020"/>
<accession>T0CK62</accession>
<dbReference type="SUPFAM" id="SSF53850">
    <property type="entry name" value="Periplasmic binding protein-like II"/>
    <property type="match status" value="1"/>
</dbReference>
<keyword evidence="2" id="KW-1185">Reference proteome</keyword>
<dbReference type="AlphaFoldDB" id="T0CK62"/>
<sequence length="319" mass="36538">MRTPISVAMSISDRTLPLLTNQVELNDVQLSLQSTMVEEIFERQLNDAPYGIAELSLASYLIALAKGEHRLTAIPAFLSRSFRHSSIYVRSDSPYVHPSELKGKRFGFPEYQMTAAVWVRGFFRHEWGIGAQDLEWVTYRPERIAVDTPATRGKATNLFEGLVTGEIDAMMSARRPPEAYFPKTGEPGLIRRIFVDAWAEERRYYARTGIFPIMHLTSIRKDVLAQAPTLPRDLYDVLCQLKDDALNNLAETVKLGAALPWIVESFEQAYTQLHQDPWSYGVTRNWPMIETFMQYLMEDGLLDRMLTREEVFHPSVLDT</sequence>
<gene>
    <name evidence="1" type="ORF">K1I37_00655</name>
</gene>
<dbReference type="EMBL" id="CP080467">
    <property type="protein sequence ID" value="UNO49112.1"/>
    <property type="molecule type" value="Genomic_DNA"/>
</dbReference>
<name>T0CK62_ALIAG</name>